<comment type="pathway">
    <text evidence="5">Cofactor biosynthesis; ubiquinone biosynthesis.</text>
</comment>
<accession>E0XZG8</accession>
<evidence type="ECO:0000256" key="1">
    <source>
        <dbReference type="ARBA" id="ARBA00022603"/>
    </source>
</evidence>
<keyword evidence="4 5" id="KW-0949">S-adenosyl-L-methionine</keyword>
<feature type="binding site" evidence="5">
    <location>
        <position position="143"/>
    </location>
    <ligand>
        <name>S-adenosyl-L-methionine</name>
        <dbReference type="ChEBI" id="CHEBI:59789"/>
    </ligand>
</feature>
<evidence type="ECO:0000256" key="4">
    <source>
        <dbReference type="ARBA" id="ARBA00022691"/>
    </source>
</evidence>
<comment type="similarity">
    <text evidence="5">Belongs to the methyltransferase superfamily. UbiG/COQ3 family.</text>
</comment>
<sequence length="253" mass="27215">MTAPKTPAGTIDQSDINRFNALANSWWDETGPMKPLHLFTPIRLDYIRKSIQNRGLVPAETSSDLPFAHLNILDIGCGGGLLAEPIARLGATVTAIDASDGAIAAATAHATDHNIAIDYRCMASEELAAIADYQHHFDVIYASEVIEHVSDIKAFTETIGQLLAPDGVVVITTINRTMPALLFAKFAAEYVLKIVPAGTHQFEKFVRPAELRAVFQECGILIDDVTGFVPTPMGTFKMSPITAVNYGAAGSFT</sequence>
<organism evidence="6">
    <name type="scientific">uncultured alpha proteobacterium EB000_37G09</name>
    <dbReference type="NCBI Taxonomy" id="710792"/>
    <lineage>
        <taxon>Bacteria</taxon>
        <taxon>Pseudomonadati</taxon>
        <taxon>Pseudomonadota</taxon>
        <taxon>Alphaproteobacteria</taxon>
        <taxon>environmental samples</taxon>
    </lineage>
</organism>
<dbReference type="GO" id="GO:0010420">
    <property type="term" value="F:polyprenyldihydroxybenzoate methyltransferase activity"/>
    <property type="evidence" value="ECO:0007669"/>
    <property type="project" value="InterPro"/>
</dbReference>
<dbReference type="EC" id="2.1.1.64" evidence="5"/>
<keyword evidence="1 5" id="KW-0489">Methyltransferase</keyword>
<keyword evidence="2 5" id="KW-0808">Transferase</keyword>
<dbReference type="InterPro" id="IPR029063">
    <property type="entry name" value="SAM-dependent_MTases_sf"/>
</dbReference>
<evidence type="ECO:0000256" key="2">
    <source>
        <dbReference type="ARBA" id="ARBA00022679"/>
    </source>
</evidence>
<dbReference type="GO" id="GO:0061542">
    <property type="term" value="F:3-demethylubiquinol 3-O-methyltransferase activity"/>
    <property type="evidence" value="ECO:0007669"/>
    <property type="project" value="UniProtKB-UniRule"/>
</dbReference>
<dbReference type="NCBIfam" id="TIGR01983">
    <property type="entry name" value="UbiG"/>
    <property type="match status" value="1"/>
</dbReference>
<comment type="catalytic activity">
    <reaction evidence="5">
        <text>a 3-demethylubiquinol + S-adenosyl-L-methionine = a ubiquinol + S-adenosyl-L-homocysteine + H(+)</text>
        <dbReference type="Rhea" id="RHEA:44380"/>
        <dbReference type="Rhea" id="RHEA-COMP:9566"/>
        <dbReference type="Rhea" id="RHEA-COMP:10914"/>
        <dbReference type="ChEBI" id="CHEBI:15378"/>
        <dbReference type="ChEBI" id="CHEBI:17976"/>
        <dbReference type="ChEBI" id="CHEBI:57856"/>
        <dbReference type="ChEBI" id="CHEBI:59789"/>
        <dbReference type="ChEBI" id="CHEBI:84422"/>
        <dbReference type="EC" id="2.1.1.64"/>
    </reaction>
</comment>
<gene>
    <name evidence="5" type="primary">ubiG</name>
</gene>
<dbReference type="AlphaFoldDB" id="E0XZG8"/>
<dbReference type="EMBL" id="GU474933">
    <property type="protein sequence ID" value="ADI19809.1"/>
    <property type="molecule type" value="Genomic_DNA"/>
</dbReference>
<feature type="binding site" evidence="5">
    <location>
        <position position="76"/>
    </location>
    <ligand>
        <name>S-adenosyl-L-methionine</name>
        <dbReference type="ChEBI" id="CHEBI:59789"/>
    </ligand>
</feature>
<dbReference type="SUPFAM" id="SSF53335">
    <property type="entry name" value="S-adenosyl-L-methionine-dependent methyltransferases"/>
    <property type="match status" value="1"/>
</dbReference>
<proteinExistence type="inferred from homology"/>
<reference evidence="6" key="1">
    <citation type="journal article" date="2011" name="Environ. Microbiol.">
        <title>Time-series analyses of Monterey Bay coastal microbial picoplankton using a 'genome proxy' microarray.</title>
        <authorList>
            <person name="Rich V.I."/>
            <person name="Pham V.D."/>
            <person name="Eppley J."/>
            <person name="Shi Y."/>
            <person name="DeLong E.F."/>
        </authorList>
    </citation>
    <scope>NUCLEOTIDE SEQUENCE</scope>
</reference>
<comment type="catalytic activity">
    <reaction evidence="5">
        <text>a 3-(all-trans-polyprenyl)benzene-1,2-diol + S-adenosyl-L-methionine = a 2-methoxy-6-(all-trans-polyprenyl)phenol + S-adenosyl-L-homocysteine + H(+)</text>
        <dbReference type="Rhea" id="RHEA:31411"/>
        <dbReference type="Rhea" id="RHEA-COMP:9550"/>
        <dbReference type="Rhea" id="RHEA-COMP:9551"/>
        <dbReference type="ChEBI" id="CHEBI:15378"/>
        <dbReference type="ChEBI" id="CHEBI:57856"/>
        <dbReference type="ChEBI" id="CHEBI:59789"/>
        <dbReference type="ChEBI" id="CHEBI:62729"/>
        <dbReference type="ChEBI" id="CHEBI:62731"/>
        <dbReference type="EC" id="2.1.1.222"/>
    </reaction>
</comment>
<dbReference type="GO" id="GO:0102208">
    <property type="term" value="F:2-polyprenyl-6-hydroxyphenol methylase activity"/>
    <property type="evidence" value="ECO:0007669"/>
    <property type="project" value="UniProtKB-EC"/>
</dbReference>
<comment type="function">
    <text evidence="5">O-methyltransferase that catalyzes the 2 O-methylation steps in the ubiquinone biosynthetic pathway.</text>
</comment>
<dbReference type="EC" id="2.1.1.222" evidence="5"/>
<evidence type="ECO:0000256" key="5">
    <source>
        <dbReference type="HAMAP-Rule" id="MF_00472"/>
    </source>
</evidence>
<feature type="binding site" evidence="5">
    <location>
        <position position="43"/>
    </location>
    <ligand>
        <name>S-adenosyl-L-methionine</name>
        <dbReference type="ChEBI" id="CHEBI:59789"/>
    </ligand>
</feature>
<evidence type="ECO:0000313" key="6">
    <source>
        <dbReference type="EMBL" id="ADI19809.1"/>
    </source>
</evidence>
<dbReference type="GO" id="GO:0032259">
    <property type="term" value="P:methylation"/>
    <property type="evidence" value="ECO:0007669"/>
    <property type="project" value="UniProtKB-KW"/>
</dbReference>
<keyword evidence="3 5" id="KW-0831">Ubiquinone biosynthesis</keyword>
<dbReference type="PANTHER" id="PTHR43464">
    <property type="entry name" value="METHYLTRANSFERASE"/>
    <property type="match status" value="1"/>
</dbReference>
<dbReference type="PANTHER" id="PTHR43464:SF19">
    <property type="entry name" value="UBIQUINONE BIOSYNTHESIS O-METHYLTRANSFERASE, MITOCHONDRIAL"/>
    <property type="match status" value="1"/>
</dbReference>
<dbReference type="Gene3D" id="3.40.50.150">
    <property type="entry name" value="Vaccinia Virus protein VP39"/>
    <property type="match status" value="1"/>
</dbReference>
<dbReference type="InterPro" id="IPR010233">
    <property type="entry name" value="UbiG_MeTrfase"/>
</dbReference>
<dbReference type="HAMAP" id="MF_00472">
    <property type="entry name" value="UbiG"/>
    <property type="match status" value="1"/>
</dbReference>
<protein>
    <recommendedName>
        <fullName evidence="5">Ubiquinone biosynthesis O-methyltransferase</fullName>
    </recommendedName>
    <alternativeName>
        <fullName evidence="5">2-polyprenyl-6-hydroxyphenol methylase</fullName>
        <ecNumber evidence="5">2.1.1.222</ecNumber>
    </alternativeName>
    <alternativeName>
        <fullName evidence="5">3-demethylubiquinone 3-O-methyltransferase</fullName>
        <ecNumber evidence="5">2.1.1.64</ecNumber>
    </alternativeName>
</protein>
<dbReference type="CDD" id="cd02440">
    <property type="entry name" value="AdoMet_MTases"/>
    <property type="match status" value="1"/>
</dbReference>
<evidence type="ECO:0000256" key="3">
    <source>
        <dbReference type="ARBA" id="ARBA00022688"/>
    </source>
</evidence>
<dbReference type="UniPathway" id="UPA00232"/>
<feature type="binding site" evidence="5">
    <location>
        <position position="97"/>
    </location>
    <ligand>
        <name>S-adenosyl-L-methionine</name>
        <dbReference type="ChEBI" id="CHEBI:59789"/>
    </ligand>
</feature>
<dbReference type="Pfam" id="PF13489">
    <property type="entry name" value="Methyltransf_23"/>
    <property type="match status" value="1"/>
</dbReference>
<name>E0XZG8_9PROT</name>